<reference evidence="1" key="1">
    <citation type="submission" date="2017-01" db="EMBL/GenBank/DDBJ databases">
        <title>An insight into the sialome and mialome of the horn fly, Haematobia irritans.</title>
        <authorList>
            <person name="Breijo M."/>
            <person name="Boiani M."/>
            <person name="Ures X."/>
            <person name="Rocha S."/>
            <person name="Sequeira M."/>
            <person name="Ribeiro J.M."/>
        </authorList>
    </citation>
    <scope>NUCLEOTIDE SEQUENCE</scope>
</reference>
<dbReference type="AlphaFoldDB" id="A0A1L8E7U2"/>
<evidence type="ECO:0000313" key="1">
    <source>
        <dbReference type="EMBL" id="JAV14800.1"/>
    </source>
</evidence>
<proteinExistence type="predicted"/>
<protein>
    <submittedName>
        <fullName evidence="1">Uncharacterized protein</fullName>
    </submittedName>
</protein>
<dbReference type="EMBL" id="GFDG01003999">
    <property type="protein sequence ID" value="JAV14800.1"/>
    <property type="molecule type" value="Transcribed_RNA"/>
</dbReference>
<name>A0A1L8E7U2_HAEIR</name>
<accession>A0A1L8E7U2</accession>
<sequence length="219" mass="25693">MFEVGPRFEYPQCVHDLQLYKDYGVFMELFMRKCLCKKHQQPLMDKNPIEVQGLIPILEKAYLSCADGNNDALDIVNDIKIVALLHRSDFGEAMEVDYDNLRAIQQYIETLPFDRMSCKQSLDMECGQVHINGVADFIFDDSVVLQVSTSMFEKPYPYKCSKVLFYALAHYYKYYYPLEKQYTLMLYNPLLGIRHEKIININADLFNRIRSQINSIYSN</sequence>
<organism evidence="1">
    <name type="scientific">Haematobia irritans</name>
    <name type="common">Horn fly</name>
    <name type="synonym">Conops irritans</name>
    <dbReference type="NCBI Taxonomy" id="7368"/>
    <lineage>
        <taxon>Eukaryota</taxon>
        <taxon>Metazoa</taxon>
        <taxon>Ecdysozoa</taxon>
        <taxon>Arthropoda</taxon>
        <taxon>Hexapoda</taxon>
        <taxon>Insecta</taxon>
        <taxon>Pterygota</taxon>
        <taxon>Neoptera</taxon>
        <taxon>Endopterygota</taxon>
        <taxon>Diptera</taxon>
        <taxon>Brachycera</taxon>
        <taxon>Muscomorpha</taxon>
        <taxon>Muscoidea</taxon>
        <taxon>Muscidae</taxon>
        <taxon>Haematobia</taxon>
    </lineage>
</organism>